<name>A0A2M7BDA9_9BACT</name>
<evidence type="ECO:0000256" key="2">
    <source>
        <dbReference type="HAMAP-Rule" id="MF_00163"/>
    </source>
</evidence>
<feature type="active site" evidence="2">
    <location>
        <position position="145"/>
    </location>
</feature>
<dbReference type="EMBL" id="PEVC01000034">
    <property type="protein sequence ID" value="PIV01050.1"/>
    <property type="molecule type" value="Genomic_DNA"/>
</dbReference>
<evidence type="ECO:0000256" key="1">
    <source>
        <dbReference type="ARBA" id="ARBA00010759"/>
    </source>
</evidence>
<dbReference type="SUPFAM" id="SSF56420">
    <property type="entry name" value="Peptide deformylase"/>
    <property type="match status" value="1"/>
</dbReference>
<feature type="binding site" evidence="2">
    <location>
        <position position="144"/>
    </location>
    <ligand>
        <name>Fe cation</name>
        <dbReference type="ChEBI" id="CHEBI:24875"/>
    </ligand>
</feature>
<dbReference type="HAMAP" id="MF_00163">
    <property type="entry name" value="Pep_deformylase"/>
    <property type="match status" value="1"/>
</dbReference>
<dbReference type="GO" id="GO:0042586">
    <property type="term" value="F:peptide deformylase activity"/>
    <property type="evidence" value="ECO:0007669"/>
    <property type="project" value="UniProtKB-UniRule"/>
</dbReference>
<dbReference type="Pfam" id="PF01327">
    <property type="entry name" value="Pep_deformylase"/>
    <property type="match status" value="1"/>
</dbReference>
<dbReference type="Gene3D" id="3.90.45.10">
    <property type="entry name" value="Peptide deformylase"/>
    <property type="match status" value="1"/>
</dbReference>
<comment type="similarity">
    <text evidence="1 2">Belongs to the polypeptide deformylase family.</text>
</comment>
<dbReference type="NCBIfam" id="TIGR00079">
    <property type="entry name" value="pept_deformyl"/>
    <property type="match status" value="1"/>
</dbReference>
<gene>
    <name evidence="2 3" type="primary">def</name>
    <name evidence="3" type="ORF">COS54_01750</name>
</gene>
<dbReference type="Proteomes" id="UP000229631">
    <property type="component" value="Unassembled WGS sequence"/>
</dbReference>
<keyword evidence="2" id="KW-0408">Iron</keyword>
<keyword evidence="2" id="KW-0648">Protein biosynthesis</keyword>
<dbReference type="EC" id="3.5.1.88" evidence="2"/>
<sequence>MIKETLQMGDPRLKATNKEVADITDPKTKQIIEDLVDTMHAVGLVGMAAPQIGENYKIFVTEPRETPTRPIDQADELRVYINPKVTVYSKDEVVIYEGCGSVAKGGILFGPVKRPREIVIQAQSKDGTKFELTTDGLLSRVIQHEYDHLSGIVFTERVLDYRKMVDLEFYKRDIRDSSEQKQASMITKKEVKILG</sequence>
<dbReference type="PIRSF" id="PIRSF004749">
    <property type="entry name" value="Pep_def"/>
    <property type="match status" value="1"/>
</dbReference>
<dbReference type="PANTHER" id="PTHR10458:SF22">
    <property type="entry name" value="PEPTIDE DEFORMYLASE"/>
    <property type="match status" value="1"/>
</dbReference>
<dbReference type="InterPro" id="IPR036821">
    <property type="entry name" value="Peptide_deformylase_sf"/>
</dbReference>
<reference evidence="4" key="1">
    <citation type="submission" date="2017-09" db="EMBL/GenBank/DDBJ databases">
        <title>Depth-based differentiation of microbial function through sediment-hosted aquifers and enrichment of novel symbionts in the deep terrestrial subsurface.</title>
        <authorList>
            <person name="Probst A.J."/>
            <person name="Ladd B."/>
            <person name="Jarett J.K."/>
            <person name="Geller-Mcgrath D.E."/>
            <person name="Sieber C.M.K."/>
            <person name="Emerson J.B."/>
            <person name="Anantharaman K."/>
            <person name="Thomas B.C."/>
            <person name="Malmstrom R."/>
            <person name="Stieglmeier M."/>
            <person name="Klingl A."/>
            <person name="Woyke T."/>
            <person name="Ryan C.M."/>
            <person name="Banfield J.F."/>
        </authorList>
    </citation>
    <scope>NUCLEOTIDE SEQUENCE [LARGE SCALE GENOMIC DNA]</scope>
</reference>
<protein>
    <recommendedName>
        <fullName evidence="2">Peptide deformylase</fullName>
        <shortName evidence="2">PDF</shortName>
        <ecNumber evidence="2">3.5.1.88</ecNumber>
    </recommendedName>
    <alternativeName>
        <fullName evidence="2">Polypeptide deformylase</fullName>
    </alternativeName>
</protein>
<dbReference type="AlphaFoldDB" id="A0A2M7BDA9"/>
<dbReference type="InterPro" id="IPR023635">
    <property type="entry name" value="Peptide_deformylase"/>
</dbReference>
<evidence type="ECO:0000313" key="3">
    <source>
        <dbReference type="EMBL" id="PIV01050.1"/>
    </source>
</evidence>
<organism evidence="3 4">
    <name type="scientific">Candidatus Shapirobacteria bacterium CG03_land_8_20_14_0_80_39_12</name>
    <dbReference type="NCBI Taxonomy" id="1974879"/>
    <lineage>
        <taxon>Bacteria</taxon>
        <taxon>Candidatus Shapironibacteriota</taxon>
    </lineage>
</organism>
<keyword evidence="2" id="KW-0378">Hydrolase</keyword>
<feature type="binding site" evidence="2">
    <location>
        <position position="148"/>
    </location>
    <ligand>
        <name>Fe cation</name>
        <dbReference type="ChEBI" id="CHEBI:24875"/>
    </ligand>
</feature>
<evidence type="ECO:0000313" key="4">
    <source>
        <dbReference type="Proteomes" id="UP000229631"/>
    </source>
</evidence>
<dbReference type="GO" id="GO:0046872">
    <property type="term" value="F:metal ion binding"/>
    <property type="evidence" value="ECO:0007669"/>
    <property type="project" value="UniProtKB-KW"/>
</dbReference>
<dbReference type="PANTHER" id="PTHR10458">
    <property type="entry name" value="PEPTIDE DEFORMYLASE"/>
    <property type="match status" value="1"/>
</dbReference>
<dbReference type="CDD" id="cd00487">
    <property type="entry name" value="Pep_deformylase"/>
    <property type="match status" value="1"/>
</dbReference>
<dbReference type="NCBIfam" id="NF001159">
    <property type="entry name" value="PRK00150.1-3"/>
    <property type="match status" value="1"/>
</dbReference>
<accession>A0A2M7BDA9</accession>
<comment type="caution">
    <text evidence="3">The sequence shown here is derived from an EMBL/GenBank/DDBJ whole genome shotgun (WGS) entry which is preliminary data.</text>
</comment>
<comment type="function">
    <text evidence="2">Removes the formyl group from the N-terminal Met of newly synthesized proteins. Requires at least a dipeptide for an efficient rate of reaction. N-terminal L-methionine is a prerequisite for activity but the enzyme has broad specificity at other positions.</text>
</comment>
<comment type="catalytic activity">
    <reaction evidence="2">
        <text>N-terminal N-formyl-L-methionyl-[peptide] + H2O = N-terminal L-methionyl-[peptide] + formate</text>
        <dbReference type="Rhea" id="RHEA:24420"/>
        <dbReference type="Rhea" id="RHEA-COMP:10639"/>
        <dbReference type="Rhea" id="RHEA-COMP:10640"/>
        <dbReference type="ChEBI" id="CHEBI:15377"/>
        <dbReference type="ChEBI" id="CHEBI:15740"/>
        <dbReference type="ChEBI" id="CHEBI:49298"/>
        <dbReference type="ChEBI" id="CHEBI:64731"/>
        <dbReference type="EC" id="3.5.1.88"/>
    </reaction>
</comment>
<feature type="binding site" evidence="2">
    <location>
        <position position="99"/>
    </location>
    <ligand>
        <name>Fe cation</name>
        <dbReference type="ChEBI" id="CHEBI:24875"/>
    </ligand>
</feature>
<comment type="cofactor">
    <cofactor evidence="2">
        <name>Fe(2+)</name>
        <dbReference type="ChEBI" id="CHEBI:29033"/>
    </cofactor>
    <text evidence="2">Binds 1 Fe(2+) ion.</text>
</comment>
<dbReference type="PRINTS" id="PR01576">
    <property type="entry name" value="PDEFORMYLASE"/>
</dbReference>
<keyword evidence="2" id="KW-0479">Metal-binding</keyword>
<dbReference type="GO" id="GO:0006412">
    <property type="term" value="P:translation"/>
    <property type="evidence" value="ECO:0007669"/>
    <property type="project" value="UniProtKB-UniRule"/>
</dbReference>
<proteinExistence type="inferred from homology"/>